<feature type="region of interest" description="Disordered" evidence="6">
    <location>
        <begin position="377"/>
        <end position="459"/>
    </location>
</feature>
<dbReference type="GO" id="GO:0051301">
    <property type="term" value="P:cell division"/>
    <property type="evidence" value="ECO:0007669"/>
    <property type="project" value="UniProtKB-KW"/>
</dbReference>
<accession>A0A2X0MMH4</accession>
<organism evidence="8 9">
    <name type="scientific">Microbotryum silenes-dioicae</name>
    <dbReference type="NCBI Taxonomy" id="796604"/>
    <lineage>
        <taxon>Eukaryota</taxon>
        <taxon>Fungi</taxon>
        <taxon>Dikarya</taxon>
        <taxon>Basidiomycota</taxon>
        <taxon>Pucciniomycotina</taxon>
        <taxon>Microbotryomycetes</taxon>
        <taxon>Microbotryales</taxon>
        <taxon>Microbotryaceae</taxon>
        <taxon>Microbotryum</taxon>
    </lineage>
</organism>
<dbReference type="InterPro" id="IPR024395">
    <property type="entry name" value="CLASP_N_dom"/>
</dbReference>
<evidence type="ECO:0000256" key="6">
    <source>
        <dbReference type="SAM" id="MobiDB-lite"/>
    </source>
</evidence>
<dbReference type="STRING" id="796604.A0A2X0MMH4"/>
<sequence>MVKAPEPDRIPIASLAQLDHEFTLLQNSLAQSETEHTWENIDRAVKRFQAVVRGGAYKFTDEFIRRFKDKAISNGIVRSLATERTRLSASTLDLISSCTRLHGQFQPLLSTYLSPLLRLFCRTNKLYISRALSVLHDIIRHTLLVDILKFIVIEWKLESGKSSSFRIAAAEAVSAVLGAGTAELVVPKEALDKRVEEIEWVIRTGATDREAKVRGEIKKCWEVYKREWPDRVAQFTAPMTPISRKYLNVTAVGAASTGQPSGPKPKVPLSLSLSVSGSSAPKKTTTAPQPSTFSHRPIPPTSSYAPSSSSASPTACSSSSHTTSSRPTPLSVSLYGGRPMPTGPLTSTTARDMRLAKSVGHGPPPPAISHHIEETARSLSSGALPSTTSSSASTWSASDYPTTRRIPRGPPMDAPIPSTSSSSTPHAPPLTSGAFKPSTASRSFRPNTASASQGPNVEVRRARRVAPIIAPPPVMRNVAPIGRPATLARHGGAASSGPFRPKSSRAPSASSTVVKPIEKRALVSSSVSAPANKAEPVVVAVSTKNVEEVQELERLVKIVDAGGVIVEDPTVDDEVLRSHLLDGLVEMPIAQGEADGILDGNGHTAHAVMDAPETEPTAVGVEVAPETSRVEAEAISAAEDPVQVLCGPTTRATVEPNSRAEAQRTTPTIVEISQEALSIAPEATEESIEAEPIPVAPTVSEVTMEAGELEREQEIEEPSECLEEPTSDAIRIVDLKHVEGAEETLEYLVAIAGDAEEETKAADEDEIDAPNAVEAVEAVEEELTLEETKDPEGNIEKDDTCDFDEHASTVEIEPLQAEGAEADEVPAAWSEVTVNEKGLGENEEVAEETAEIDVIVEERLDSEDDEDEEGPTFPLPPPTTPAKSSLPMEPFTPEPFAQTCSIMLDTPPRFEDFVSMAIRVPGALEIRMDELAQQPVPIEEEAQEKEELEEGGPEDKFDEHAQGEEYEDQAEEEEEEEEEEEKEGGVPECLVSRPLSPSVRRVPLEKPHAVFEDEQSFSVDLSEDLDAAQMEEEDDHVNVQHDREVEVVNSPPTRYTYEHAPASIRSFLTHDDSSDDEDMDAPSAHARPSSTSPCDFKRSEAPIMAEEEVEEEEEVEVVSPVIFSRSLRSRVVEVLDVKAVVSPVKTRRGGRREVLRNVK</sequence>
<feature type="compositionally biased region" description="Acidic residues" evidence="6">
    <location>
        <begin position="938"/>
        <end position="952"/>
    </location>
</feature>
<dbReference type="Pfam" id="PF12348">
    <property type="entry name" value="CLASP_N"/>
    <property type="match status" value="1"/>
</dbReference>
<keyword evidence="5" id="KW-0498">Mitosis</keyword>
<keyword evidence="5" id="KW-0131">Cell cycle</keyword>
<feature type="region of interest" description="Disordered" evidence="6">
    <location>
        <begin position="487"/>
        <end position="513"/>
    </location>
</feature>
<feature type="compositionally biased region" description="Low complexity" evidence="6">
    <location>
        <begin position="301"/>
        <end position="331"/>
    </location>
</feature>
<name>A0A2X0MMH4_9BASI</name>
<feature type="compositionally biased region" description="Low complexity" evidence="6">
    <location>
        <begin position="500"/>
        <end position="511"/>
    </location>
</feature>
<feature type="compositionally biased region" description="Acidic residues" evidence="6">
    <location>
        <begin position="857"/>
        <end position="870"/>
    </location>
</feature>
<dbReference type="EMBL" id="FQNC01000080">
    <property type="protein sequence ID" value="SGZ11986.1"/>
    <property type="molecule type" value="Genomic_DNA"/>
</dbReference>
<gene>
    <name evidence="8" type="primary">BQ5605_C028g10470</name>
    <name evidence="8" type="ORF">BQ5605_C028G10470</name>
</gene>
<dbReference type="AlphaFoldDB" id="A0A2X0MMH4"/>
<feature type="compositionally biased region" description="Low complexity" evidence="6">
    <location>
        <begin position="267"/>
        <end position="279"/>
    </location>
</feature>
<evidence type="ECO:0000256" key="4">
    <source>
        <dbReference type="ARBA" id="ARBA00022701"/>
    </source>
</evidence>
<dbReference type="GO" id="GO:0005874">
    <property type="term" value="C:microtubule"/>
    <property type="evidence" value="ECO:0007669"/>
    <property type="project" value="UniProtKB-KW"/>
</dbReference>
<dbReference type="Proteomes" id="UP000249464">
    <property type="component" value="Unassembled WGS sequence"/>
</dbReference>
<feature type="region of interest" description="Disordered" evidence="6">
    <location>
        <begin position="931"/>
        <end position="1002"/>
    </location>
</feature>
<feature type="compositionally biased region" description="Low complexity" evidence="6">
    <location>
        <begin position="415"/>
        <end position="432"/>
    </location>
</feature>
<keyword evidence="9" id="KW-1185">Reference proteome</keyword>
<reference evidence="8 9" key="1">
    <citation type="submission" date="2016-11" db="EMBL/GenBank/DDBJ databases">
        <authorList>
            <person name="Jaros S."/>
            <person name="Januszkiewicz K."/>
            <person name="Wedrychowicz H."/>
        </authorList>
    </citation>
    <scope>NUCLEOTIDE SEQUENCE [LARGE SCALE GENOMIC DNA]</scope>
</reference>
<proteinExistence type="inferred from homology"/>
<feature type="compositionally biased region" description="Acidic residues" evidence="6">
    <location>
        <begin position="964"/>
        <end position="982"/>
    </location>
</feature>
<feature type="region of interest" description="Disordered" evidence="6">
    <location>
        <begin position="1048"/>
        <end position="1099"/>
    </location>
</feature>
<evidence type="ECO:0000256" key="1">
    <source>
        <dbReference type="ARBA" id="ARBA00004186"/>
    </source>
</evidence>
<dbReference type="InterPro" id="IPR011989">
    <property type="entry name" value="ARM-like"/>
</dbReference>
<protein>
    <submittedName>
        <fullName evidence="8">BQ5605_C028g10470 protein</fullName>
    </submittedName>
</protein>
<evidence type="ECO:0000256" key="3">
    <source>
        <dbReference type="ARBA" id="ARBA00022618"/>
    </source>
</evidence>
<feature type="compositionally biased region" description="Polar residues" evidence="6">
    <location>
        <begin position="438"/>
        <end position="455"/>
    </location>
</feature>
<evidence type="ECO:0000313" key="9">
    <source>
        <dbReference type="Proteomes" id="UP000249464"/>
    </source>
</evidence>
<feature type="region of interest" description="Disordered" evidence="6">
    <location>
        <begin position="255"/>
        <end position="348"/>
    </location>
</feature>
<feature type="region of interest" description="Disordered" evidence="6">
    <location>
        <begin position="857"/>
        <end position="894"/>
    </location>
</feature>
<feature type="compositionally biased region" description="Low complexity" evidence="6">
    <location>
        <begin position="378"/>
        <end position="398"/>
    </location>
</feature>
<keyword evidence="3" id="KW-0132">Cell division</keyword>
<feature type="domain" description="CLASP N-terminal" evidence="7">
    <location>
        <begin position="18"/>
        <end position="245"/>
    </location>
</feature>
<evidence type="ECO:0000259" key="7">
    <source>
        <dbReference type="Pfam" id="PF12348"/>
    </source>
</evidence>
<evidence type="ECO:0000256" key="2">
    <source>
        <dbReference type="ARBA" id="ARBA00009549"/>
    </source>
</evidence>
<evidence type="ECO:0000256" key="5">
    <source>
        <dbReference type="ARBA" id="ARBA00022776"/>
    </source>
</evidence>
<comment type="similarity">
    <text evidence="2">Belongs to the CLASP family.</text>
</comment>
<dbReference type="GO" id="GO:0005819">
    <property type="term" value="C:spindle"/>
    <property type="evidence" value="ECO:0007669"/>
    <property type="project" value="UniProtKB-SubCell"/>
</dbReference>
<dbReference type="Gene3D" id="1.25.10.10">
    <property type="entry name" value="Leucine-rich Repeat Variant"/>
    <property type="match status" value="1"/>
</dbReference>
<comment type="subcellular location">
    <subcellularLocation>
        <location evidence="1">Cytoplasm</location>
        <location evidence="1">Cytoskeleton</location>
        <location evidence="1">Spindle</location>
    </subcellularLocation>
</comment>
<evidence type="ECO:0000313" key="8">
    <source>
        <dbReference type="EMBL" id="SGZ11986.1"/>
    </source>
</evidence>
<feature type="compositionally biased region" description="Polar residues" evidence="6">
    <location>
        <begin position="281"/>
        <end position="294"/>
    </location>
</feature>
<keyword evidence="4" id="KW-0493">Microtubule</keyword>
<feature type="compositionally biased region" description="Basic and acidic residues" evidence="6">
    <location>
        <begin position="953"/>
        <end position="963"/>
    </location>
</feature>